<name>A0A1B6DUY5_9HEMI</name>
<proteinExistence type="predicted"/>
<sequence>MSTFCRITGKSRSLPKPNYFPLLPPISPVDAKRFCKITSKAYGLPSHHYIPVLLGLPYKKKTEQSPLDSPSTEKRHVLLSDYHYVFPKYEESSDLTQILASKKTESNAHYVYKVAERRCSLVVTAEFEAAVRDGDIRNVMLAKDSDTLLLKLRRGKDVAVDVSEMSIDGLELFDGEGPSEEVVNLRPKRKKHGGTDLMRKIFEEKERAAEIAEESVVPKKPKVMKLDPSKLNGFKPNKVQPQVWNKFRVEKRDIIRGCGADIFNNIIEKFDVEKVGKGSKILKEEPLAKSMPTPVFIEPEVVNLSESTPGVIQQPVTTPSNVIGFESTLCVAPLKPLLVEPDPILQASLQTIDSKELELTSHVNEVFTKESESSNLLPRINEIPELIENMSKGTMCVEESNGKKVHGLKLDVNAAQRFIVGMTVSTPSGPVFVPGQTVNTPSGE</sequence>
<dbReference type="AlphaFoldDB" id="A0A1B6DUY5"/>
<organism evidence="1">
    <name type="scientific">Clastoptera arizonana</name>
    <name type="common">Arizona spittle bug</name>
    <dbReference type="NCBI Taxonomy" id="38151"/>
    <lineage>
        <taxon>Eukaryota</taxon>
        <taxon>Metazoa</taxon>
        <taxon>Ecdysozoa</taxon>
        <taxon>Arthropoda</taxon>
        <taxon>Hexapoda</taxon>
        <taxon>Insecta</taxon>
        <taxon>Pterygota</taxon>
        <taxon>Neoptera</taxon>
        <taxon>Paraneoptera</taxon>
        <taxon>Hemiptera</taxon>
        <taxon>Auchenorrhyncha</taxon>
        <taxon>Cercopoidea</taxon>
        <taxon>Clastopteridae</taxon>
        <taxon>Clastoptera</taxon>
    </lineage>
</organism>
<feature type="non-terminal residue" evidence="1">
    <location>
        <position position="444"/>
    </location>
</feature>
<dbReference type="EMBL" id="GEDC01007859">
    <property type="protein sequence ID" value="JAS29439.1"/>
    <property type="molecule type" value="Transcribed_RNA"/>
</dbReference>
<protein>
    <submittedName>
        <fullName evidence="1">Uncharacterized protein</fullName>
    </submittedName>
</protein>
<accession>A0A1B6DUY5</accession>
<gene>
    <name evidence="1" type="ORF">g.625</name>
</gene>
<evidence type="ECO:0000313" key="1">
    <source>
        <dbReference type="EMBL" id="JAS29439.1"/>
    </source>
</evidence>
<reference evidence="1" key="1">
    <citation type="submission" date="2015-12" db="EMBL/GenBank/DDBJ databases">
        <title>De novo transcriptome assembly of four potential Pierce s Disease insect vectors from Arizona vineyards.</title>
        <authorList>
            <person name="Tassone E.E."/>
        </authorList>
    </citation>
    <scope>NUCLEOTIDE SEQUENCE</scope>
</reference>